<evidence type="ECO:0000313" key="2">
    <source>
        <dbReference type="Proteomes" id="UP000608513"/>
    </source>
</evidence>
<comment type="caution">
    <text evidence="1">The sequence shown here is derived from an EMBL/GenBank/DDBJ whole genome shotgun (WGS) entry which is preliminary data.</text>
</comment>
<dbReference type="AlphaFoldDB" id="A0A923MNL3"/>
<organism evidence="1 2">
    <name type="scientific">Ramlibacter cellulosilyticus</name>
    <dbReference type="NCBI Taxonomy" id="2764187"/>
    <lineage>
        <taxon>Bacteria</taxon>
        <taxon>Pseudomonadati</taxon>
        <taxon>Pseudomonadota</taxon>
        <taxon>Betaproteobacteria</taxon>
        <taxon>Burkholderiales</taxon>
        <taxon>Comamonadaceae</taxon>
        <taxon>Ramlibacter</taxon>
    </lineage>
</organism>
<reference evidence="1" key="1">
    <citation type="submission" date="2020-08" db="EMBL/GenBank/DDBJ databases">
        <title>Ramlibacter sp. USB13 16S ribosomal RNA gene genome sequencing and assembly.</title>
        <authorList>
            <person name="Kang M."/>
        </authorList>
    </citation>
    <scope>NUCLEOTIDE SEQUENCE</scope>
    <source>
        <strain evidence="1">USB13</strain>
    </source>
</reference>
<name>A0A923MNL3_9BURK</name>
<accession>A0A923MNL3</accession>
<evidence type="ECO:0000313" key="1">
    <source>
        <dbReference type="EMBL" id="MBC5781369.1"/>
    </source>
</evidence>
<gene>
    <name evidence="1" type="ORF">H8N03_00345</name>
</gene>
<dbReference type="RefSeq" id="WP_187074134.1">
    <property type="nucleotide sequence ID" value="NZ_JACORT010000001.1"/>
</dbReference>
<protein>
    <submittedName>
        <fullName evidence="1">Uncharacterized protein</fullName>
    </submittedName>
</protein>
<proteinExistence type="predicted"/>
<keyword evidence="2" id="KW-1185">Reference proteome</keyword>
<dbReference type="EMBL" id="JACORT010000001">
    <property type="protein sequence ID" value="MBC5781369.1"/>
    <property type="molecule type" value="Genomic_DNA"/>
</dbReference>
<dbReference type="Proteomes" id="UP000608513">
    <property type="component" value="Unassembled WGS sequence"/>
</dbReference>
<sequence>MHRLASELSRLGFTAAADGSAPACVLSLAGAAAWDALSAAWKGVQADLGLPAPGIAVAGDAGYQLWFAFDPSVDAARARAFVEALRGRYLAQVPPARVRIAPAGEPPPRELAPGRWSAFVAPDLAALFAEETYIDLQPSEDAQADLLSRLRCIPAADLARALQELQPVQAAPAQASAAVARDPSEDPRAFLLSVMNDASVPLALRIEAAKALLRQP</sequence>